<organism evidence="1 2">
    <name type="scientific">Midichloria mitochondrii (strain IricVA)</name>
    <dbReference type="NCBI Taxonomy" id="696127"/>
    <lineage>
        <taxon>Bacteria</taxon>
        <taxon>Pseudomonadati</taxon>
        <taxon>Pseudomonadota</taxon>
        <taxon>Alphaproteobacteria</taxon>
        <taxon>Rickettsiales</taxon>
        <taxon>Candidatus Midichloriaceae</taxon>
        <taxon>Candidatus Midichloria</taxon>
    </lineage>
</organism>
<reference evidence="1 2" key="1">
    <citation type="journal article" date="2011" name="Mol. Biol. Evol.">
        <title>Phylogenomic evidence for the presence of a flagellum and cbb3 oxidase in the free-living mitochondrial ancestor.</title>
        <authorList>
            <person name="Sassera D."/>
            <person name="Lo N."/>
            <person name="Epis S."/>
            <person name="D'Auria G."/>
            <person name="Montagna M."/>
            <person name="Comandatore F."/>
            <person name="Horner D."/>
            <person name="Pereto J."/>
            <person name="Luciano A.M."/>
            <person name="Franciosi F."/>
            <person name="Ferri E."/>
            <person name="Crotti E."/>
            <person name="Bazzocchi C."/>
            <person name="Daffonchio D."/>
            <person name="Sacchi L."/>
            <person name="Moya A."/>
            <person name="Latorre A."/>
            <person name="Bandi C."/>
        </authorList>
    </citation>
    <scope>NUCLEOTIDE SEQUENCE [LARGE SCALE GENOMIC DNA]</scope>
    <source>
        <strain evidence="1 2">IricVA</strain>
    </source>
</reference>
<gene>
    <name evidence="1" type="ordered locus">midi_00150</name>
</gene>
<dbReference type="AlphaFoldDB" id="F7XUX2"/>
<accession>F7XUX2</accession>
<evidence type="ECO:0000313" key="1">
    <source>
        <dbReference type="EMBL" id="AEI88471.1"/>
    </source>
</evidence>
<dbReference type="KEGG" id="mmn:midi_00150"/>
<protein>
    <submittedName>
        <fullName evidence="1">Uncharacterized protein</fullName>
    </submittedName>
</protein>
<name>F7XUX2_MIDMI</name>
<evidence type="ECO:0000313" key="2">
    <source>
        <dbReference type="Proteomes" id="UP000006639"/>
    </source>
</evidence>
<proteinExistence type="predicted"/>
<keyword evidence="2" id="KW-1185">Reference proteome</keyword>
<dbReference type="HOGENOM" id="CLU_2955474_0_0_5"/>
<dbReference type="EMBL" id="CP002130">
    <property type="protein sequence ID" value="AEI88471.1"/>
    <property type="molecule type" value="Genomic_DNA"/>
</dbReference>
<sequence length="59" mass="6514">MWYLHSKTGVEMTIKCKYCGSTAEQVKNGVVYGPARGKIIGARIAKRITEKVISGRNTL</sequence>
<dbReference type="Proteomes" id="UP000006639">
    <property type="component" value="Chromosome"/>
</dbReference>